<accession>A0A7Y1MVI5</accession>
<dbReference type="GO" id="GO:0004061">
    <property type="term" value="F:arylformamidase activity"/>
    <property type="evidence" value="ECO:0007669"/>
    <property type="project" value="InterPro"/>
</dbReference>
<reference evidence="1 2" key="1">
    <citation type="journal article" date="2020" name="Front. Microbiol.">
        <title>Genetic Organization of the aprX-lipA2 Operon Affects the Proteolytic Potential of Pseudomonas Species in Milk.</title>
        <authorList>
            <person name="Maier C."/>
            <person name="Huptas C."/>
            <person name="von Neubeck M."/>
            <person name="Scherer S."/>
            <person name="Wenning M."/>
            <person name="Lucking G."/>
        </authorList>
    </citation>
    <scope>NUCLEOTIDE SEQUENCE [LARGE SCALE GENOMIC DNA]</scope>
    <source>
        <strain evidence="1 2">G4779</strain>
    </source>
</reference>
<dbReference type="AlphaFoldDB" id="A0A7Y1MVI5"/>
<dbReference type="RefSeq" id="WP_169899147.1">
    <property type="nucleotide sequence ID" value="NZ_JAAQYP010000076.1"/>
</dbReference>
<proteinExistence type="predicted"/>
<sequence>MSSVKRKFGISVWGLGLSILPIISTPALAENLKDQIGMARHLGTATWARCALELEKPGAKAFELSHERANEMPQAKFAENEQYRFDAPHGLPNTRHGFNTESVQGNIGGQGTQIDALGHFGYLPFIWDGKGEFPKDKLKYYGGWTHQQIKPTDDSRLQALGIEKVPPIVTSAILLDAARYLNNGKRLNDNQIISQADIEGILNS</sequence>
<name>A0A7Y1MVI5_9PSED</name>
<dbReference type="GO" id="GO:0019441">
    <property type="term" value="P:L-tryptophan catabolic process to kynurenine"/>
    <property type="evidence" value="ECO:0007669"/>
    <property type="project" value="InterPro"/>
</dbReference>
<evidence type="ECO:0000313" key="1">
    <source>
        <dbReference type="EMBL" id="NNA99023.1"/>
    </source>
</evidence>
<organism evidence="1 2">
    <name type="scientific">Pseudomonas gessardii</name>
    <dbReference type="NCBI Taxonomy" id="78544"/>
    <lineage>
        <taxon>Bacteria</taxon>
        <taxon>Pseudomonadati</taxon>
        <taxon>Pseudomonadota</taxon>
        <taxon>Gammaproteobacteria</taxon>
        <taxon>Pseudomonadales</taxon>
        <taxon>Pseudomonadaceae</taxon>
        <taxon>Pseudomonas</taxon>
    </lineage>
</organism>
<protein>
    <submittedName>
        <fullName evidence="1">Uncharacterized protein</fullName>
    </submittedName>
</protein>
<gene>
    <name evidence="1" type="ORF">HBO33_28165</name>
</gene>
<dbReference type="Gene3D" id="3.50.30.50">
    <property type="entry name" value="Putative cyclase"/>
    <property type="match status" value="1"/>
</dbReference>
<dbReference type="Proteomes" id="UP000542111">
    <property type="component" value="Unassembled WGS sequence"/>
</dbReference>
<dbReference type="InterPro" id="IPR037175">
    <property type="entry name" value="KFase_sf"/>
</dbReference>
<evidence type="ECO:0000313" key="2">
    <source>
        <dbReference type="Proteomes" id="UP000542111"/>
    </source>
</evidence>
<comment type="caution">
    <text evidence="1">The sequence shown here is derived from an EMBL/GenBank/DDBJ whole genome shotgun (WGS) entry which is preliminary data.</text>
</comment>
<dbReference type="EMBL" id="JAAQYP010000076">
    <property type="protein sequence ID" value="NNA99023.1"/>
    <property type="molecule type" value="Genomic_DNA"/>
</dbReference>